<dbReference type="InterPro" id="IPR032710">
    <property type="entry name" value="NTF2-like_dom_sf"/>
</dbReference>
<dbReference type="InterPro" id="IPR013325">
    <property type="entry name" value="RNA_pol_sigma_r2"/>
</dbReference>
<dbReference type="InterPro" id="IPR014303">
    <property type="entry name" value="RNA_pol_sigma-70_ECF"/>
</dbReference>
<keyword evidence="7" id="KW-1185">Reference proteome</keyword>
<sequence length="287" mass="32680">MDTQQLYVTYKPLLFSIAYRMLGTVADAEDLVQDTFLSIGQWNPQRIHNEKALLCKILTNRCIDFLRSAKKKREVYVGPWLPEPILFQGAALDPEERIIQQDQMSIALLTLLEKLSPVERAIFILREVLDFSYDEIAEITGKEPANCRKIFSRLKQKLTPEMPDMQMDYEQQKVLFETFLKAVETEDSATLLKLLSPDVILYSDGGGKVRAALRPIVTSKNVIAFLLGVAKKAPPTVRMELANINGEWGVIVYRGEQVYSVNTMHLKEGKIAALYLILNPDKLSFHF</sequence>
<dbReference type="GO" id="GO:0016987">
    <property type="term" value="F:sigma factor activity"/>
    <property type="evidence" value="ECO:0007669"/>
    <property type="project" value="InterPro"/>
</dbReference>
<dbReference type="NCBIfam" id="TIGR02937">
    <property type="entry name" value="sigma70-ECF"/>
    <property type="match status" value="1"/>
</dbReference>
<dbReference type="InterPro" id="IPR052704">
    <property type="entry name" value="ECF_Sigma-70_Domain"/>
</dbReference>
<dbReference type="InterPro" id="IPR036388">
    <property type="entry name" value="WH-like_DNA-bd_sf"/>
</dbReference>
<dbReference type="NCBIfam" id="NF007214">
    <property type="entry name" value="PRK09636.1"/>
    <property type="match status" value="1"/>
</dbReference>
<evidence type="ECO:0000259" key="2">
    <source>
        <dbReference type="Pfam" id="PF04542"/>
    </source>
</evidence>
<dbReference type="NCBIfam" id="TIGR02957">
    <property type="entry name" value="SigX4"/>
    <property type="match status" value="1"/>
</dbReference>
<dbReference type="PANTHER" id="PTHR30173">
    <property type="entry name" value="SIGMA 19 FACTOR"/>
    <property type="match status" value="1"/>
</dbReference>
<dbReference type="InterPro" id="IPR013249">
    <property type="entry name" value="RNA_pol_sigma70_r4_t2"/>
</dbReference>
<dbReference type="KEGG" id="bcop:JD108_01345"/>
<reference evidence="5" key="2">
    <citation type="submission" date="2021-04" db="EMBL/GenBank/DDBJ databases">
        <title>Brevibacillus composti FJAT-54423, complete genome.</title>
        <authorList>
            <person name="Tang R."/>
        </authorList>
    </citation>
    <scope>NUCLEOTIDE SEQUENCE</scope>
    <source>
        <strain evidence="5">FJAT-54424</strain>
    </source>
</reference>
<dbReference type="InterPro" id="IPR007627">
    <property type="entry name" value="RNA_pol_sigma70_r2"/>
</dbReference>
<evidence type="ECO:0000313" key="5">
    <source>
        <dbReference type="EMBL" id="QUO41758.1"/>
    </source>
</evidence>
<accession>A0A7T5EL84</accession>
<gene>
    <name evidence="4" type="ORF">JD108_01345</name>
    <name evidence="5" type="ORF">KDJ56_01345</name>
</gene>
<evidence type="ECO:0000313" key="4">
    <source>
        <dbReference type="EMBL" id="QQE74674.1"/>
    </source>
</evidence>
<organism evidence="4 6">
    <name type="scientific">Brevibacillus composti</name>
    <dbReference type="NCBI Taxonomy" id="2796470"/>
    <lineage>
        <taxon>Bacteria</taxon>
        <taxon>Bacillati</taxon>
        <taxon>Bacillota</taxon>
        <taxon>Bacilli</taxon>
        <taxon>Bacillales</taxon>
        <taxon>Paenibacillaceae</taxon>
        <taxon>Brevibacillus</taxon>
    </lineage>
</organism>
<dbReference type="GO" id="GO:0006352">
    <property type="term" value="P:DNA-templated transcription initiation"/>
    <property type="evidence" value="ECO:0007669"/>
    <property type="project" value="InterPro"/>
</dbReference>
<reference evidence="4 6" key="1">
    <citation type="submission" date="2020-12" db="EMBL/GenBank/DDBJ databases">
        <title>strain FJAT-54423T represents a novel species of the genus Brevibacillus.</title>
        <authorList>
            <person name="Tang R."/>
        </authorList>
    </citation>
    <scope>NUCLEOTIDE SEQUENCE [LARGE SCALE GENOMIC DNA]</scope>
    <source>
        <strain evidence="4 6">FJAT-54423</strain>
    </source>
</reference>
<name>A0A7T5EL84_9BACL</name>
<dbReference type="Pfam" id="PF08281">
    <property type="entry name" value="Sigma70_r4_2"/>
    <property type="match status" value="1"/>
</dbReference>
<dbReference type="SUPFAM" id="SSF88946">
    <property type="entry name" value="Sigma2 domain of RNA polymerase sigma factors"/>
    <property type="match status" value="1"/>
</dbReference>
<dbReference type="Proteomes" id="UP000677234">
    <property type="component" value="Chromosome"/>
</dbReference>
<dbReference type="EMBL" id="CP066308">
    <property type="protein sequence ID" value="QQE74674.1"/>
    <property type="molecule type" value="Genomic_DNA"/>
</dbReference>
<dbReference type="InterPro" id="IPR014284">
    <property type="entry name" value="RNA_pol_sigma-70_dom"/>
</dbReference>
<evidence type="ECO:0000313" key="6">
    <source>
        <dbReference type="Proteomes" id="UP000595847"/>
    </source>
</evidence>
<dbReference type="SUPFAM" id="SSF54427">
    <property type="entry name" value="NTF2-like"/>
    <property type="match status" value="1"/>
</dbReference>
<dbReference type="AlphaFoldDB" id="A0A7T5EL84"/>
<dbReference type="PANTHER" id="PTHR30173:SF36">
    <property type="entry name" value="ECF RNA POLYMERASE SIGMA FACTOR SIGJ"/>
    <property type="match status" value="1"/>
</dbReference>
<dbReference type="Gene3D" id="1.10.1740.10">
    <property type="match status" value="1"/>
</dbReference>
<dbReference type="Gene3D" id="1.10.10.10">
    <property type="entry name" value="Winged helix-like DNA-binding domain superfamily/Winged helix DNA-binding domain"/>
    <property type="match status" value="1"/>
</dbReference>
<dbReference type="Pfam" id="PF04542">
    <property type="entry name" value="Sigma70_r2"/>
    <property type="match status" value="1"/>
</dbReference>
<comment type="subunit">
    <text evidence="1">Interacts transiently with the RNA polymerase catalytic core formed by RpoA, RpoB, RpoC and RpoZ (2 alpha, 1 beta, 1 beta' and 1 omega subunit) to form the RNA polymerase holoenzyme that can initiate transcription.</text>
</comment>
<protein>
    <submittedName>
        <fullName evidence="4">RNA polymerase sigma-70 factor</fullName>
    </submittedName>
</protein>
<feature type="domain" description="RNA polymerase sigma factor 70 region 4 type 2" evidence="3">
    <location>
        <begin position="107"/>
        <end position="158"/>
    </location>
</feature>
<dbReference type="EMBL" id="CP073708">
    <property type="protein sequence ID" value="QUO41758.1"/>
    <property type="molecule type" value="Genomic_DNA"/>
</dbReference>
<feature type="domain" description="RNA polymerase sigma-70 region 2" evidence="2">
    <location>
        <begin position="6"/>
        <end position="71"/>
    </location>
</feature>
<dbReference type="GO" id="GO:0003677">
    <property type="term" value="F:DNA binding"/>
    <property type="evidence" value="ECO:0007669"/>
    <property type="project" value="InterPro"/>
</dbReference>
<dbReference type="RefSeq" id="WP_198828249.1">
    <property type="nucleotide sequence ID" value="NZ_CP066308.1"/>
</dbReference>
<dbReference type="SUPFAM" id="SSF88659">
    <property type="entry name" value="Sigma3 and sigma4 domains of RNA polymerase sigma factors"/>
    <property type="match status" value="1"/>
</dbReference>
<evidence type="ECO:0000256" key="1">
    <source>
        <dbReference type="ARBA" id="ARBA00011344"/>
    </source>
</evidence>
<evidence type="ECO:0000313" key="7">
    <source>
        <dbReference type="Proteomes" id="UP000677234"/>
    </source>
</evidence>
<proteinExistence type="predicted"/>
<dbReference type="Proteomes" id="UP000595847">
    <property type="component" value="Chromosome"/>
</dbReference>
<evidence type="ECO:0000259" key="3">
    <source>
        <dbReference type="Pfam" id="PF08281"/>
    </source>
</evidence>
<dbReference type="InterPro" id="IPR013324">
    <property type="entry name" value="RNA_pol_sigma_r3/r4-like"/>
</dbReference>